<dbReference type="Proteomes" id="UP000178122">
    <property type="component" value="Unassembled WGS sequence"/>
</dbReference>
<name>A0A1G1YN55_9BACT</name>
<sequence length="251" mass="29491">MDHRSDDEVEHRSPQLNSLLTALQTADDLFSYNVPPAIRTNYDNKSLDQYLRRVYEQPEFHVKEPIEIEKYIQIGDKVIKVGDYKKVTGHLKKDTLGVYVALDEKDQTKRVVDFYQNNRWSIRTNDLLLTKRPRLMRKPLDFSHLSLSDSLPSIEPKDIVKYTGEDIILYNKDIIPEKSEGLVSNIYNTTSQVSLHIIWQHRPGLVQCIDKYYQYIQPSTFFSCDSITLVRKNHVNFPSLYEKHMNNIEQK</sequence>
<reference evidence="1 2" key="1">
    <citation type="journal article" date="2016" name="Nat. Commun.">
        <title>Thousands of microbial genomes shed light on interconnected biogeochemical processes in an aquifer system.</title>
        <authorList>
            <person name="Anantharaman K."/>
            <person name="Brown C.T."/>
            <person name="Hug L.A."/>
            <person name="Sharon I."/>
            <person name="Castelle C.J."/>
            <person name="Probst A.J."/>
            <person name="Thomas B.C."/>
            <person name="Singh A."/>
            <person name="Wilkins M.J."/>
            <person name="Karaoz U."/>
            <person name="Brodie E.L."/>
            <person name="Williams K.H."/>
            <person name="Hubbard S.S."/>
            <person name="Banfield J.F."/>
        </authorList>
    </citation>
    <scope>NUCLEOTIDE SEQUENCE [LARGE SCALE GENOMIC DNA]</scope>
</reference>
<protein>
    <submittedName>
        <fullName evidence="1">Uncharacterized protein</fullName>
    </submittedName>
</protein>
<organism evidence="1 2">
    <name type="scientific">Candidatus Buchananbacteria bacterium RIFCSPLOWO2_01_FULL_40_23b</name>
    <dbReference type="NCBI Taxonomy" id="1797544"/>
    <lineage>
        <taxon>Bacteria</taxon>
        <taxon>Candidatus Buchananiibacteriota</taxon>
    </lineage>
</organism>
<proteinExistence type="predicted"/>
<accession>A0A1G1YN55</accession>
<dbReference type="EMBL" id="MHIN01000040">
    <property type="protein sequence ID" value="OGY53793.1"/>
    <property type="molecule type" value="Genomic_DNA"/>
</dbReference>
<gene>
    <name evidence="1" type="ORF">A2912_03950</name>
</gene>
<dbReference type="AlphaFoldDB" id="A0A1G1YN55"/>
<evidence type="ECO:0000313" key="2">
    <source>
        <dbReference type="Proteomes" id="UP000178122"/>
    </source>
</evidence>
<evidence type="ECO:0000313" key="1">
    <source>
        <dbReference type="EMBL" id="OGY53793.1"/>
    </source>
</evidence>
<comment type="caution">
    <text evidence="1">The sequence shown here is derived from an EMBL/GenBank/DDBJ whole genome shotgun (WGS) entry which is preliminary data.</text>
</comment>